<feature type="transmembrane region" description="Helical" evidence="1">
    <location>
        <begin position="12"/>
        <end position="35"/>
    </location>
</feature>
<comment type="caution">
    <text evidence="2">The sequence shown here is derived from an EMBL/GenBank/DDBJ whole genome shotgun (WGS) entry which is preliminary data.</text>
</comment>
<accession>A0AAV9WSG0</accession>
<protein>
    <submittedName>
        <fullName evidence="2">Uncharacterized protein</fullName>
    </submittedName>
</protein>
<evidence type="ECO:0000313" key="3">
    <source>
        <dbReference type="Proteomes" id="UP001365542"/>
    </source>
</evidence>
<sequence length="167" mass="18509">MDNSGCRYSRRVRCMTGWLTTTYIWNFVMALVGHLTTYKLIAVDSLMIGYSAIGIGYGAFLFMTLPHFEPTTGRCNKIFALRAIGGALLFCMFAFLGYYIAMNVIHNKEGEYVVRIVQNSAQGATICSLAVNIWNLHRLAGCCNTTTTTSNSRTEASSINSVDFDKP</sequence>
<dbReference type="AlphaFoldDB" id="A0AAV9WSG0"/>
<gene>
    <name evidence="2" type="ORF">TWF694_006143</name>
</gene>
<name>A0AAV9WSG0_9PEZI</name>
<keyword evidence="1" id="KW-0472">Membrane</keyword>
<dbReference type="EMBL" id="JAVHJO010000019">
    <property type="protein sequence ID" value="KAK6523254.1"/>
    <property type="molecule type" value="Genomic_DNA"/>
</dbReference>
<reference evidence="2 3" key="1">
    <citation type="submission" date="2019-10" db="EMBL/GenBank/DDBJ databases">
        <authorList>
            <person name="Palmer J.M."/>
        </authorList>
    </citation>
    <scope>NUCLEOTIDE SEQUENCE [LARGE SCALE GENOMIC DNA]</scope>
    <source>
        <strain evidence="2 3">TWF694</strain>
    </source>
</reference>
<feature type="transmembrane region" description="Helical" evidence="1">
    <location>
        <begin position="47"/>
        <end position="68"/>
    </location>
</feature>
<evidence type="ECO:0000313" key="2">
    <source>
        <dbReference type="EMBL" id="KAK6523254.1"/>
    </source>
</evidence>
<dbReference type="Proteomes" id="UP001365542">
    <property type="component" value="Unassembled WGS sequence"/>
</dbReference>
<keyword evidence="1" id="KW-1133">Transmembrane helix</keyword>
<proteinExistence type="predicted"/>
<feature type="transmembrane region" description="Helical" evidence="1">
    <location>
        <begin position="80"/>
        <end position="101"/>
    </location>
</feature>
<keyword evidence="3" id="KW-1185">Reference proteome</keyword>
<organism evidence="2 3">
    <name type="scientific">Orbilia ellipsospora</name>
    <dbReference type="NCBI Taxonomy" id="2528407"/>
    <lineage>
        <taxon>Eukaryota</taxon>
        <taxon>Fungi</taxon>
        <taxon>Dikarya</taxon>
        <taxon>Ascomycota</taxon>
        <taxon>Pezizomycotina</taxon>
        <taxon>Orbiliomycetes</taxon>
        <taxon>Orbiliales</taxon>
        <taxon>Orbiliaceae</taxon>
        <taxon>Orbilia</taxon>
    </lineage>
</organism>
<keyword evidence="1" id="KW-0812">Transmembrane</keyword>
<evidence type="ECO:0000256" key="1">
    <source>
        <dbReference type="SAM" id="Phobius"/>
    </source>
</evidence>